<dbReference type="EMBL" id="JYDR01004413">
    <property type="protein sequence ID" value="KRY44293.1"/>
    <property type="molecule type" value="Genomic_DNA"/>
</dbReference>
<proteinExistence type="predicted"/>
<sequence>LSENIQLHDRERPVKFLRKITAVAAQHVIEVD</sequence>
<dbReference type="AlphaFoldDB" id="A0A0V1C4V3"/>
<accession>A0A0V1C4V3</accession>
<protein>
    <submittedName>
        <fullName evidence="1">Uncharacterized protein</fullName>
    </submittedName>
</protein>
<reference evidence="1 2" key="1">
    <citation type="submission" date="2015-01" db="EMBL/GenBank/DDBJ databases">
        <title>Evolution of Trichinella species and genotypes.</title>
        <authorList>
            <person name="Korhonen P.K."/>
            <person name="Edoardo P."/>
            <person name="Giuseppe L.R."/>
            <person name="Gasser R.B."/>
        </authorList>
    </citation>
    <scope>NUCLEOTIDE SEQUENCE [LARGE SCALE GENOMIC DNA]</scope>
    <source>
        <strain evidence="1">ISS13</strain>
    </source>
</reference>
<evidence type="ECO:0000313" key="1">
    <source>
        <dbReference type="EMBL" id="KRY44293.1"/>
    </source>
</evidence>
<feature type="non-terminal residue" evidence="1">
    <location>
        <position position="1"/>
    </location>
</feature>
<comment type="caution">
    <text evidence="1">The sequence shown here is derived from an EMBL/GenBank/DDBJ whole genome shotgun (WGS) entry which is preliminary data.</text>
</comment>
<dbReference type="Proteomes" id="UP000054632">
    <property type="component" value="Unassembled WGS sequence"/>
</dbReference>
<organism evidence="1 2">
    <name type="scientific">Trichinella pseudospiralis</name>
    <name type="common">Parasitic roundworm</name>
    <dbReference type="NCBI Taxonomy" id="6337"/>
    <lineage>
        <taxon>Eukaryota</taxon>
        <taxon>Metazoa</taxon>
        <taxon>Ecdysozoa</taxon>
        <taxon>Nematoda</taxon>
        <taxon>Enoplea</taxon>
        <taxon>Dorylaimia</taxon>
        <taxon>Trichinellida</taxon>
        <taxon>Trichinellidae</taxon>
        <taxon>Trichinella</taxon>
    </lineage>
</organism>
<evidence type="ECO:0000313" key="2">
    <source>
        <dbReference type="Proteomes" id="UP000054632"/>
    </source>
</evidence>
<name>A0A0V1C4V3_TRIPS</name>
<gene>
    <name evidence="1" type="ORF">T4A_10231</name>
</gene>